<comment type="function">
    <text evidence="5">Catalyzes the deamination of various vicinal amino-alcohols to oxo compounds. Allows this organism to utilize ethanolamine as the sole source of nitrogen and carbon in the presence of external vitamin B12.</text>
</comment>
<dbReference type="EMBL" id="JAJAQI010000012">
    <property type="protein sequence ID" value="MCB4822016.1"/>
    <property type="molecule type" value="Genomic_DNA"/>
</dbReference>
<evidence type="ECO:0000256" key="2">
    <source>
        <dbReference type="ARBA" id="ARBA00023239"/>
    </source>
</evidence>
<dbReference type="EC" id="4.3.1.7" evidence="5"/>
<evidence type="ECO:0000256" key="3">
    <source>
        <dbReference type="ARBA" id="ARBA00023285"/>
    </source>
</evidence>
<comment type="catalytic activity">
    <reaction evidence="5">
        <text>ethanolamine = acetaldehyde + NH4(+)</text>
        <dbReference type="Rhea" id="RHEA:15313"/>
        <dbReference type="ChEBI" id="CHEBI:15343"/>
        <dbReference type="ChEBI" id="CHEBI:28938"/>
        <dbReference type="ChEBI" id="CHEBI:57603"/>
        <dbReference type="EC" id="4.3.1.7"/>
    </reaction>
</comment>
<sequence>MTVPPAPPGGDGAGPPTPAAAPARWTELRRFTAARVALGRVGNGLPTAAHLDFQEAHARARDAVHSGLDHAALEADLAPLGLPLARVASQAPDRRAYLLRPDLGRRLREADRARLPAAPGAFLFVVADGLCATGVQAQGPAVIAAALPLLRGLGVEVAPIIIADQARVALGDDIGGAMGAAIVAMLIGERPGLTALDSLGLYLTYAPRRGRTDAERNCISNIRPGGLSPGQAAEKLAWLTNAAMQLGETGVALKDEQPTAFLLPPA</sequence>
<reference evidence="7" key="1">
    <citation type="submission" date="2021-10" db="EMBL/GenBank/DDBJ databases">
        <title>Roseicella aerolatum sp. nov., isolated from aerosols of e-waste dismantling site.</title>
        <authorList>
            <person name="Qin T."/>
        </authorList>
    </citation>
    <scope>NUCLEOTIDE SEQUENCE</scope>
    <source>
        <strain evidence="7">GB24</strain>
    </source>
</reference>
<dbReference type="GO" id="GO:0031419">
    <property type="term" value="F:cobalamin binding"/>
    <property type="evidence" value="ECO:0007669"/>
    <property type="project" value="UniProtKB-UniRule"/>
</dbReference>
<dbReference type="GO" id="GO:0008851">
    <property type="term" value="F:ethanolamine ammonia-lyase activity"/>
    <property type="evidence" value="ECO:0007669"/>
    <property type="project" value="UniProtKB-UniRule"/>
</dbReference>
<name>A0A9X1ID39_9PROT</name>
<dbReference type="InterPro" id="IPR042255">
    <property type="entry name" value="EutC_N"/>
</dbReference>
<evidence type="ECO:0000256" key="5">
    <source>
        <dbReference type="HAMAP-Rule" id="MF_00601"/>
    </source>
</evidence>
<gene>
    <name evidence="5 7" type="primary">eutC</name>
    <name evidence="7" type="ORF">LHA35_09760</name>
</gene>
<keyword evidence="8" id="KW-1185">Reference proteome</keyword>
<feature type="binding site" evidence="5">
    <location>
        <position position="189"/>
    </location>
    <ligand>
        <name>adenosylcob(III)alamin</name>
        <dbReference type="ChEBI" id="CHEBI:18408"/>
    </ligand>
</feature>
<dbReference type="GO" id="GO:0006520">
    <property type="term" value="P:amino acid metabolic process"/>
    <property type="evidence" value="ECO:0007669"/>
    <property type="project" value="InterPro"/>
</dbReference>
<organism evidence="7 8">
    <name type="scientific">Roseicella aerolata</name>
    <dbReference type="NCBI Taxonomy" id="2883479"/>
    <lineage>
        <taxon>Bacteria</taxon>
        <taxon>Pseudomonadati</taxon>
        <taxon>Pseudomonadota</taxon>
        <taxon>Alphaproteobacteria</taxon>
        <taxon>Acetobacterales</taxon>
        <taxon>Roseomonadaceae</taxon>
        <taxon>Roseicella</taxon>
    </lineage>
</organism>
<dbReference type="PIRSF" id="PIRSF018982">
    <property type="entry name" value="EutC"/>
    <property type="match status" value="1"/>
</dbReference>
<evidence type="ECO:0000256" key="6">
    <source>
        <dbReference type="SAM" id="MobiDB-lite"/>
    </source>
</evidence>
<accession>A0A9X1ID39</accession>
<dbReference type="Gene3D" id="3.40.50.11240">
    <property type="entry name" value="Ethanolamine ammonia-lyase light chain (EutC)"/>
    <property type="match status" value="1"/>
</dbReference>
<comment type="subunit">
    <text evidence="5">The basic unit is a heterodimer which dimerizes to form tetramers. The heterotetramers trimerize; 6 large subunits form a core ring with 6 small subunits projecting outwards.</text>
</comment>
<feature type="region of interest" description="Disordered" evidence="6">
    <location>
        <begin position="1"/>
        <end position="21"/>
    </location>
</feature>
<dbReference type="AlphaFoldDB" id="A0A9X1ID39"/>
<comment type="cofactor">
    <cofactor evidence="5">
        <name>adenosylcob(III)alamin</name>
        <dbReference type="ChEBI" id="CHEBI:18408"/>
    </cofactor>
    <text evidence="5">Binds between the large and small subunits.</text>
</comment>
<dbReference type="InterPro" id="IPR042251">
    <property type="entry name" value="EutC_C"/>
</dbReference>
<keyword evidence="1 5" id="KW-0846">Cobalamin</keyword>
<comment type="similarity">
    <text evidence="5">Belongs to the EutC family.</text>
</comment>
<dbReference type="Proteomes" id="UP001139311">
    <property type="component" value="Unassembled WGS sequence"/>
</dbReference>
<feature type="binding site" evidence="5">
    <location>
        <position position="168"/>
    </location>
    <ligand>
        <name>adenosylcob(III)alamin</name>
        <dbReference type="ChEBI" id="CHEBI:18408"/>
    </ligand>
</feature>
<dbReference type="InterPro" id="IPR009246">
    <property type="entry name" value="EutC"/>
</dbReference>
<feature type="binding site" evidence="5">
    <location>
        <position position="218"/>
    </location>
    <ligand>
        <name>adenosylcob(III)alamin</name>
        <dbReference type="ChEBI" id="CHEBI:18408"/>
    </ligand>
</feature>
<evidence type="ECO:0000313" key="8">
    <source>
        <dbReference type="Proteomes" id="UP001139311"/>
    </source>
</evidence>
<keyword evidence="2 5" id="KW-0456">Lyase</keyword>
<dbReference type="PANTHER" id="PTHR39330">
    <property type="entry name" value="ETHANOLAMINE AMMONIA-LYASE LIGHT CHAIN"/>
    <property type="match status" value="1"/>
</dbReference>
<dbReference type="GO" id="GO:0046336">
    <property type="term" value="P:ethanolamine catabolic process"/>
    <property type="evidence" value="ECO:0007669"/>
    <property type="project" value="UniProtKB-UniRule"/>
</dbReference>
<dbReference type="PANTHER" id="PTHR39330:SF1">
    <property type="entry name" value="ETHANOLAMINE AMMONIA-LYASE SMALL SUBUNIT"/>
    <property type="match status" value="1"/>
</dbReference>
<evidence type="ECO:0000256" key="4">
    <source>
        <dbReference type="ARBA" id="ARBA00024446"/>
    </source>
</evidence>
<comment type="caution">
    <text evidence="7">The sequence shown here is derived from an EMBL/GenBank/DDBJ whole genome shotgun (WGS) entry which is preliminary data.</text>
</comment>
<comment type="pathway">
    <text evidence="5">Amine and polyamine degradation; ethanolamine degradation.</text>
</comment>
<keyword evidence="4 5" id="KW-1283">Bacterial microcompartment</keyword>
<keyword evidence="3 5" id="KW-0170">Cobalt</keyword>
<dbReference type="GO" id="GO:0031471">
    <property type="term" value="C:ethanolamine degradation polyhedral organelle"/>
    <property type="evidence" value="ECO:0007669"/>
    <property type="project" value="UniProtKB-UniRule"/>
</dbReference>
<evidence type="ECO:0000313" key="7">
    <source>
        <dbReference type="EMBL" id="MCB4822016.1"/>
    </source>
</evidence>
<dbReference type="Gene3D" id="1.10.30.40">
    <property type="entry name" value="Ethanolamine ammonia-lyase light chain (EutC), N-terminal domain"/>
    <property type="match status" value="1"/>
</dbReference>
<proteinExistence type="inferred from homology"/>
<dbReference type="GO" id="GO:0009350">
    <property type="term" value="C:ethanolamine ammonia-lyase complex"/>
    <property type="evidence" value="ECO:0007669"/>
    <property type="project" value="UniProtKB-UniRule"/>
</dbReference>
<dbReference type="HAMAP" id="MF_00601">
    <property type="entry name" value="EutC"/>
    <property type="match status" value="1"/>
</dbReference>
<dbReference type="RefSeq" id="WP_226607651.1">
    <property type="nucleotide sequence ID" value="NZ_JAJAQI010000012.1"/>
</dbReference>
<dbReference type="Pfam" id="PF05985">
    <property type="entry name" value="EutC"/>
    <property type="match status" value="1"/>
</dbReference>
<dbReference type="NCBIfam" id="NF003971">
    <property type="entry name" value="PRK05465.1"/>
    <property type="match status" value="1"/>
</dbReference>
<comment type="subcellular location">
    <subcellularLocation>
        <location evidence="5">Bacterial microcompartment</location>
    </subcellularLocation>
</comment>
<evidence type="ECO:0000256" key="1">
    <source>
        <dbReference type="ARBA" id="ARBA00022628"/>
    </source>
</evidence>
<protein>
    <recommendedName>
        <fullName evidence="5">Ethanolamine ammonia-lyase small subunit</fullName>
        <shortName evidence="5">EAL small subunit</shortName>
        <ecNumber evidence="5">4.3.1.7</ecNumber>
    </recommendedName>
</protein>